<dbReference type="SUPFAM" id="SSF46626">
    <property type="entry name" value="Cytochrome c"/>
    <property type="match status" value="1"/>
</dbReference>
<dbReference type="AlphaFoldDB" id="A0A5P8P2X1"/>
<dbReference type="GO" id="GO:0004130">
    <property type="term" value="F:cytochrome-c peroxidase activity"/>
    <property type="evidence" value="ECO:0007669"/>
    <property type="project" value="TreeGrafter"/>
</dbReference>
<dbReference type="PROSITE" id="PS51257">
    <property type="entry name" value="PROKAR_LIPOPROTEIN"/>
    <property type="match status" value="1"/>
</dbReference>
<keyword evidence="3 4" id="KW-0408">Iron</keyword>
<dbReference type="InterPro" id="IPR009056">
    <property type="entry name" value="Cyt_c-like_dom"/>
</dbReference>
<proteinExistence type="predicted"/>
<accession>A0A5P8P2X1</accession>
<evidence type="ECO:0000259" key="5">
    <source>
        <dbReference type="PROSITE" id="PS51007"/>
    </source>
</evidence>
<dbReference type="PIRSF" id="PIRSF028099">
    <property type="entry name" value="DUF1111"/>
    <property type="match status" value="1"/>
</dbReference>
<sequence length="461" mass="50768">MMDIKHTLSATLAIFLIAGCSSDKPKEIQKENKSSVAQFTKNTTNKAFSQSFDFKTNEEIDMHILGKSFFRIPWVEAPSATTARDGLGPLFSANTCIHCHPNNGAGLAIDKSGDITRSLVMRLSISNTKNINNNLIATKGFIPEPTYGGQLSLNGTSDVKFEGNINVSYKTTDAKYADGEKYSLQTPTYTLSKLQYGPLHKDANIAGHIALALIGLGAIESIDANDILANEDINDKDKDGISGKANWVYNPETNITELGRFTWKAAAASVVHQSANAAHNDMGLSNPLYPKHNCSDAQIDCQKALEGRHDFDLPKERLDAIAYYLKTLKIPSQRKSKNFKKGEKIFNSLGCVKCHVESFETAEGVKIKPYSDFLLHDMGDALSDGHTIFKAKANEFRTPPLWGLGLYKKVSGEVALLHDGRARSVEEAILWHGGEAKKHSDAFKELSHKDREYLVEFLNAI</sequence>
<evidence type="ECO:0000256" key="1">
    <source>
        <dbReference type="ARBA" id="ARBA00022617"/>
    </source>
</evidence>
<evidence type="ECO:0000256" key="3">
    <source>
        <dbReference type="ARBA" id="ARBA00023004"/>
    </source>
</evidence>
<dbReference type="EMBL" id="CP043617">
    <property type="protein sequence ID" value="QFR50006.1"/>
    <property type="molecule type" value="Genomic_DNA"/>
</dbReference>
<dbReference type="InterPro" id="IPR051395">
    <property type="entry name" value="Cytochrome_c_Peroxidase/MauG"/>
</dbReference>
<organism evidence="6 7">
    <name type="scientific">Sulfurimonas lithotrophica</name>
    <dbReference type="NCBI Taxonomy" id="2590022"/>
    <lineage>
        <taxon>Bacteria</taxon>
        <taxon>Pseudomonadati</taxon>
        <taxon>Campylobacterota</taxon>
        <taxon>Epsilonproteobacteria</taxon>
        <taxon>Campylobacterales</taxon>
        <taxon>Sulfurimonadaceae</taxon>
        <taxon>Sulfurimonas</taxon>
    </lineage>
</organism>
<evidence type="ECO:0000256" key="4">
    <source>
        <dbReference type="PROSITE-ProRule" id="PRU00433"/>
    </source>
</evidence>
<keyword evidence="7" id="KW-1185">Reference proteome</keyword>
<dbReference type="GO" id="GO:0046872">
    <property type="term" value="F:metal ion binding"/>
    <property type="evidence" value="ECO:0007669"/>
    <property type="project" value="UniProtKB-KW"/>
</dbReference>
<dbReference type="Gene3D" id="1.10.760.10">
    <property type="entry name" value="Cytochrome c-like domain"/>
    <property type="match status" value="1"/>
</dbReference>
<protein>
    <submittedName>
        <fullName evidence="6">Thiol oxidoreductase</fullName>
    </submittedName>
</protein>
<keyword evidence="2 4" id="KW-0479">Metal-binding</keyword>
<dbReference type="OrthoDB" id="9805202at2"/>
<dbReference type="Pfam" id="PF06537">
    <property type="entry name" value="DHOR"/>
    <property type="match status" value="1"/>
</dbReference>
<dbReference type="PANTHER" id="PTHR30600:SF4">
    <property type="entry name" value="CYTOCHROME C DOMAIN-CONTAINING PROTEIN"/>
    <property type="match status" value="1"/>
</dbReference>
<dbReference type="KEGG" id="sulg:FJR48_09830"/>
<dbReference type="InterPro" id="IPR036909">
    <property type="entry name" value="Cyt_c-like_dom_sf"/>
</dbReference>
<dbReference type="PANTHER" id="PTHR30600">
    <property type="entry name" value="CYTOCHROME C PEROXIDASE-RELATED"/>
    <property type="match status" value="1"/>
</dbReference>
<dbReference type="InterPro" id="IPR010538">
    <property type="entry name" value="DHOR"/>
</dbReference>
<dbReference type="GO" id="GO:0020037">
    <property type="term" value="F:heme binding"/>
    <property type="evidence" value="ECO:0007669"/>
    <property type="project" value="InterPro"/>
</dbReference>
<evidence type="ECO:0000313" key="6">
    <source>
        <dbReference type="EMBL" id="QFR50006.1"/>
    </source>
</evidence>
<name>A0A5P8P2X1_9BACT</name>
<dbReference type="PROSITE" id="PS51007">
    <property type="entry name" value="CYTC"/>
    <property type="match status" value="1"/>
</dbReference>
<evidence type="ECO:0000256" key="2">
    <source>
        <dbReference type="ARBA" id="ARBA00022723"/>
    </source>
</evidence>
<evidence type="ECO:0000313" key="7">
    <source>
        <dbReference type="Proteomes" id="UP000326944"/>
    </source>
</evidence>
<dbReference type="GO" id="GO:0009055">
    <property type="term" value="F:electron transfer activity"/>
    <property type="evidence" value="ECO:0007669"/>
    <property type="project" value="InterPro"/>
</dbReference>
<gene>
    <name evidence="6" type="ORF">FJR48_09830</name>
</gene>
<reference evidence="6 7" key="1">
    <citation type="submission" date="2019-09" db="EMBL/GenBank/DDBJ databases">
        <title>Sulfurimonas gotlandica sp. nov., a chemoautotrophic and psychrotolerant epsilonproteobacterium isolated from a pelagic redoxcline, and an emended description of the genus Sulfurimonas.</title>
        <authorList>
            <person name="Wang S."/>
            <person name="Jiang L."/>
            <person name="Shao S."/>
        </authorList>
    </citation>
    <scope>NUCLEOTIDE SEQUENCE [LARGE SCALE GENOMIC DNA]</scope>
    <source>
        <strain evidence="6 7">GYSZ_1</strain>
    </source>
</reference>
<keyword evidence="1 4" id="KW-0349">Heme</keyword>
<feature type="domain" description="Cytochrome c" evidence="5">
    <location>
        <begin position="337"/>
        <end position="461"/>
    </location>
</feature>
<dbReference type="Proteomes" id="UP000326944">
    <property type="component" value="Chromosome"/>
</dbReference>